<organism evidence="1 3">
    <name type="scientific">Rhizophagus clarus</name>
    <dbReference type="NCBI Taxonomy" id="94130"/>
    <lineage>
        <taxon>Eukaryota</taxon>
        <taxon>Fungi</taxon>
        <taxon>Fungi incertae sedis</taxon>
        <taxon>Mucoromycota</taxon>
        <taxon>Glomeromycotina</taxon>
        <taxon>Glomeromycetes</taxon>
        <taxon>Glomerales</taxon>
        <taxon>Glomeraceae</taxon>
        <taxon>Rhizophagus</taxon>
    </lineage>
</organism>
<dbReference type="EMBL" id="BLAL01000229">
    <property type="protein sequence ID" value="GES93944.1"/>
    <property type="molecule type" value="Genomic_DNA"/>
</dbReference>
<reference evidence="2" key="2">
    <citation type="submission" date="2019-10" db="EMBL/GenBank/DDBJ databases">
        <title>Conservation and host-specific expression of non-tandemly repeated heterogenous ribosome RNA gene in arbuscular mycorrhizal fungi.</title>
        <authorList>
            <person name="Maeda T."/>
            <person name="Kobayashi Y."/>
            <person name="Nakagawa T."/>
            <person name="Ezawa T."/>
            <person name="Yamaguchi K."/>
            <person name="Bino T."/>
            <person name="Nishimoto Y."/>
            <person name="Shigenobu S."/>
            <person name="Kawaguchi M."/>
        </authorList>
    </citation>
    <scope>NUCLEOTIDE SEQUENCE</scope>
    <source>
        <strain evidence="2">HR1</strain>
    </source>
</reference>
<keyword evidence="3" id="KW-1185">Reference proteome</keyword>
<name>A0A2Z6RUS5_9GLOM</name>
<evidence type="ECO:0000313" key="1">
    <source>
        <dbReference type="EMBL" id="GBC06011.1"/>
    </source>
</evidence>
<dbReference type="Proteomes" id="UP000247702">
    <property type="component" value="Unassembled WGS sequence"/>
</dbReference>
<gene>
    <name evidence="2" type="ORF">RCL2_002068600</name>
    <name evidence="1" type="ORF">RclHR1_06560002</name>
</gene>
<dbReference type="AlphaFoldDB" id="A0A2Z6RUS5"/>
<dbReference type="Gene3D" id="3.80.10.10">
    <property type="entry name" value="Ribonuclease Inhibitor"/>
    <property type="match status" value="1"/>
</dbReference>
<evidence type="ECO:0000313" key="2">
    <source>
        <dbReference type="EMBL" id="GES93944.1"/>
    </source>
</evidence>
<dbReference type="InterPro" id="IPR032675">
    <property type="entry name" value="LRR_dom_sf"/>
</dbReference>
<dbReference type="OrthoDB" id="2376222at2759"/>
<dbReference type="Proteomes" id="UP000615446">
    <property type="component" value="Unassembled WGS sequence"/>
</dbReference>
<evidence type="ECO:0008006" key="4">
    <source>
        <dbReference type="Google" id="ProtNLM"/>
    </source>
</evidence>
<reference evidence="1 3" key="1">
    <citation type="submission" date="2017-11" db="EMBL/GenBank/DDBJ databases">
        <title>The genome of Rhizophagus clarus HR1 reveals common genetic basis of auxotrophy among arbuscular mycorrhizal fungi.</title>
        <authorList>
            <person name="Kobayashi Y."/>
        </authorList>
    </citation>
    <scope>NUCLEOTIDE SEQUENCE [LARGE SCALE GENOMIC DNA]</scope>
    <source>
        <strain evidence="1 3">HR1</strain>
    </source>
</reference>
<dbReference type="EMBL" id="BEXD01004044">
    <property type="protein sequence ID" value="GBC06011.1"/>
    <property type="molecule type" value="Genomic_DNA"/>
</dbReference>
<sequence>MSNINEDILFLLFKELEDDGNALSSCLLVNKNWFNIIIPILWKNPWKYLKKEIDSYSPSINIVKKNKNRILLEVIVSHLSDESRNRLKNQYNVVFATSYQKPLINYISFCKHADFNTIINMINLIFSSNNKHIIINKIINLFINENMKFTHLYIPNQFDYKIHLIPGFEYCFSGLEFFQCDFYNSYQDVLEELARVSKSIKTLNIRLCYSNNNTSMSAIIKLIESQKELNNVCYSSFQRNVLFHKSIEESLVKHVNTIQYMKFDDEPCTKFLSYFVNLISLEINSSDDENTYWKHLEDSSLPHLKFLKAKYIPSKCLAKLIENTKGALSEISIDSLRYNEYGNEELVQSIAQNCPNLKYLTLMLKNNDIIKLEELLINCQYLNGLIIITDKNFDWNKLFEILVESSPIDLFKFKFCSYYNIQVKHLDLFFDKWRNRPPMLLHTIPMFSCHLLNLKEYSALIEKYKAEGTVKKYDDYLYKRTYEEFEWIKKRI</sequence>
<accession>A0A2Z6RUS5</accession>
<comment type="caution">
    <text evidence="1">The sequence shown here is derived from an EMBL/GenBank/DDBJ whole genome shotgun (WGS) entry which is preliminary data.</text>
</comment>
<proteinExistence type="predicted"/>
<evidence type="ECO:0000313" key="3">
    <source>
        <dbReference type="Proteomes" id="UP000247702"/>
    </source>
</evidence>
<protein>
    <recommendedName>
        <fullName evidence="4">F-box domain-containing protein</fullName>
    </recommendedName>
</protein>